<reference evidence="2 3" key="1">
    <citation type="submission" date="2017-09" db="EMBL/GenBank/DDBJ databases">
        <title>Depth-based differentiation of microbial function through sediment-hosted aquifers and enrichment of novel symbionts in the deep terrestrial subsurface.</title>
        <authorList>
            <person name="Probst A.J."/>
            <person name="Ladd B."/>
            <person name="Jarett J.K."/>
            <person name="Geller-Mcgrath D.E."/>
            <person name="Sieber C.M."/>
            <person name="Emerson J.B."/>
            <person name="Anantharaman K."/>
            <person name="Thomas B.C."/>
            <person name="Malmstrom R."/>
            <person name="Stieglmeier M."/>
            <person name="Klingl A."/>
            <person name="Woyke T."/>
            <person name="Ryan C.M."/>
            <person name="Banfield J.F."/>
        </authorList>
    </citation>
    <scope>NUCLEOTIDE SEQUENCE [LARGE SCALE GENOMIC DNA]</scope>
    <source>
        <strain evidence="2">CG11_big_fil_rev_8_21_14_0_20_37_16</strain>
    </source>
</reference>
<keyword evidence="1" id="KW-0472">Membrane</keyword>
<dbReference type="EMBL" id="PCVK01000083">
    <property type="protein sequence ID" value="PIQ71529.1"/>
    <property type="molecule type" value="Genomic_DNA"/>
</dbReference>
<feature type="transmembrane region" description="Helical" evidence="1">
    <location>
        <begin position="85"/>
        <end position="102"/>
    </location>
</feature>
<organism evidence="2 3">
    <name type="scientific">Candidatus Roizmanbacteria bacterium CG11_big_fil_rev_8_21_14_0_20_37_16</name>
    <dbReference type="NCBI Taxonomy" id="1974857"/>
    <lineage>
        <taxon>Bacteria</taxon>
        <taxon>Candidatus Roizmaniibacteriota</taxon>
    </lineage>
</organism>
<keyword evidence="1" id="KW-0812">Transmembrane</keyword>
<feature type="transmembrane region" description="Helical" evidence="1">
    <location>
        <begin position="131"/>
        <end position="151"/>
    </location>
</feature>
<evidence type="ECO:0000313" key="2">
    <source>
        <dbReference type="EMBL" id="PIQ71529.1"/>
    </source>
</evidence>
<name>A0A2H0KJV8_9BACT</name>
<feature type="transmembrane region" description="Helical" evidence="1">
    <location>
        <begin position="108"/>
        <end position="124"/>
    </location>
</feature>
<evidence type="ECO:0000256" key="1">
    <source>
        <dbReference type="SAM" id="Phobius"/>
    </source>
</evidence>
<accession>A0A2H0KJV8</accession>
<feature type="non-terminal residue" evidence="2">
    <location>
        <position position="225"/>
    </location>
</feature>
<protein>
    <submittedName>
        <fullName evidence="2">Uncharacterized protein</fullName>
    </submittedName>
</protein>
<evidence type="ECO:0000313" key="3">
    <source>
        <dbReference type="Proteomes" id="UP000229497"/>
    </source>
</evidence>
<dbReference type="Proteomes" id="UP000229497">
    <property type="component" value="Unassembled WGS sequence"/>
</dbReference>
<proteinExistence type="predicted"/>
<feature type="transmembrane region" description="Helical" evidence="1">
    <location>
        <begin position="9"/>
        <end position="27"/>
    </location>
</feature>
<gene>
    <name evidence="2" type="ORF">COV87_02890</name>
</gene>
<dbReference type="AlphaFoldDB" id="A0A2H0KJV8"/>
<feature type="transmembrane region" description="Helical" evidence="1">
    <location>
        <begin position="57"/>
        <end position="78"/>
    </location>
</feature>
<sequence length="225" mass="26764">MKKITKNKFLILSIFIIVLNIFIKGFLVTSHPNSISPEEIDLITRLSFLKSFNPYSLRYVIVIISSLFATFSFIFLYVITKNLSWSFFSGLLLTYSPWIFIISRYSNFYLVILSVCISLFLFFYQSKLKYIFIFFLIFISGYLLYQSKIFITNNYISDFRAILRLIDFKNLYFTGDYTSSFIRIPKTGFFLLFEFIIFLYGIYMLVFEIGNHKIKKIIFDFFLIG</sequence>
<keyword evidence="1" id="KW-1133">Transmembrane helix</keyword>
<comment type="caution">
    <text evidence="2">The sequence shown here is derived from an EMBL/GenBank/DDBJ whole genome shotgun (WGS) entry which is preliminary data.</text>
</comment>
<feature type="transmembrane region" description="Helical" evidence="1">
    <location>
        <begin position="188"/>
        <end position="207"/>
    </location>
</feature>